<keyword evidence="5 9" id="KW-1133">Transmembrane helix</keyword>
<evidence type="ECO:0000256" key="8">
    <source>
        <dbReference type="SAM" id="MobiDB-lite"/>
    </source>
</evidence>
<dbReference type="PANTHER" id="PTHR21444">
    <property type="entry name" value="COILED-COIL DOMAIN-CONTAINING PROTEIN 180"/>
    <property type="match status" value="1"/>
</dbReference>
<keyword evidence="2" id="KW-0813">Transport</keyword>
<dbReference type="PANTHER" id="PTHR21444:SF15">
    <property type="entry name" value="RECEPTOR FOR RETINOL UPTAKE STRA6"/>
    <property type="match status" value="1"/>
</dbReference>
<evidence type="ECO:0000256" key="9">
    <source>
        <dbReference type="SAM" id="Phobius"/>
    </source>
</evidence>
<feature type="transmembrane region" description="Helical" evidence="9">
    <location>
        <begin position="63"/>
        <end position="85"/>
    </location>
</feature>
<evidence type="ECO:0000256" key="4">
    <source>
        <dbReference type="ARBA" id="ARBA00022692"/>
    </source>
</evidence>
<dbReference type="GO" id="GO:0071939">
    <property type="term" value="P:vitamin A import into cell"/>
    <property type="evidence" value="ECO:0007669"/>
    <property type="project" value="TreeGrafter"/>
</dbReference>
<gene>
    <name evidence="10" type="ORF">PACLA_8A010472</name>
</gene>
<feature type="region of interest" description="Disordered" evidence="8">
    <location>
        <begin position="174"/>
        <end position="215"/>
    </location>
</feature>
<evidence type="ECO:0000256" key="2">
    <source>
        <dbReference type="ARBA" id="ARBA00022448"/>
    </source>
</evidence>
<dbReference type="InterPro" id="IPR026612">
    <property type="entry name" value="STRA6-like"/>
</dbReference>
<keyword evidence="4 9" id="KW-0812">Transmembrane</keyword>
<dbReference type="GO" id="GO:0005886">
    <property type="term" value="C:plasma membrane"/>
    <property type="evidence" value="ECO:0007669"/>
    <property type="project" value="UniProtKB-SubCell"/>
</dbReference>
<proteinExistence type="predicted"/>
<dbReference type="Proteomes" id="UP001152795">
    <property type="component" value="Unassembled WGS sequence"/>
</dbReference>
<protein>
    <submittedName>
        <fullName evidence="10">Stimulated by retinoic acid gene 6 -like</fullName>
    </submittedName>
</protein>
<comment type="caution">
    <text evidence="10">The sequence shown here is derived from an EMBL/GenBank/DDBJ whole genome shotgun (WGS) entry which is preliminary data.</text>
</comment>
<evidence type="ECO:0000313" key="10">
    <source>
        <dbReference type="EMBL" id="CAB3999154.1"/>
    </source>
</evidence>
<evidence type="ECO:0000256" key="5">
    <source>
        <dbReference type="ARBA" id="ARBA00022989"/>
    </source>
</evidence>
<dbReference type="EMBL" id="CACRXK020003526">
    <property type="protein sequence ID" value="CAB3999154.1"/>
    <property type="molecule type" value="Genomic_DNA"/>
</dbReference>
<comment type="subcellular location">
    <subcellularLocation>
        <location evidence="1">Cell membrane</location>
        <topology evidence="1">Multi-pass membrane protein</topology>
    </subcellularLocation>
</comment>
<dbReference type="GO" id="GO:0038023">
    <property type="term" value="F:signaling receptor activity"/>
    <property type="evidence" value="ECO:0007669"/>
    <property type="project" value="InterPro"/>
</dbReference>
<evidence type="ECO:0000256" key="3">
    <source>
        <dbReference type="ARBA" id="ARBA00022475"/>
    </source>
</evidence>
<organism evidence="10 11">
    <name type="scientific">Paramuricea clavata</name>
    <name type="common">Red gorgonian</name>
    <name type="synonym">Violescent sea-whip</name>
    <dbReference type="NCBI Taxonomy" id="317549"/>
    <lineage>
        <taxon>Eukaryota</taxon>
        <taxon>Metazoa</taxon>
        <taxon>Cnidaria</taxon>
        <taxon>Anthozoa</taxon>
        <taxon>Octocorallia</taxon>
        <taxon>Malacalcyonacea</taxon>
        <taxon>Plexauridae</taxon>
        <taxon>Paramuricea</taxon>
    </lineage>
</organism>
<sequence length="215" mass="24212">MLGRHSPPENHPIANNSVQYFSVVAGVAILSGLSLPLASYTVFRDYTYSKDVISVNNRNVYMVFSYFWFFIGLPMGFFSAILRILKAMLVGALMLPRIDHSVMPDGFQQIDQGFNAYICYLHVQTAYRNPILRVFCQILSDQTQKNTGPKWTRSAQARARWFLALTLARNPQLASDRKPDVRAPEPVQADHAEHGDVKIEVGQYGSDNAGLIQDK</sequence>
<name>A0A7D9E2N9_PARCT</name>
<evidence type="ECO:0000256" key="1">
    <source>
        <dbReference type="ARBA" id="ARBA00004651"/>
    </source>
</evidence>
<evidence type="ECO:0000256" key="6">
    <source>
        <dbReference type="ARBA" id="ARBA00023136"/>
    </source>
</evidence>
<accession>A0A7D9E2N9</accession>
<dbReference type="Pfam" id="PF14752">
    <property type="entry name" value="RBP_receptor"/>
    <property type="match status" value="1"/>
</dbReference>
<dbReference type="OrthoDB" id="10071804at2759"/>
<feature type="compositionally biased region" description="Basic and acidic residues" evidence="8">
    <location>
        <begin position="175"/>
        <end position="199"/>
    </location>
</feature>
<feature type="transmembrane region" description="Helical" evidence="9">
    <location>
        <begin position="20"/>
        <end position="43"/>
    </location>
</feature>
<keyword evidence="3" id="KW-1003">Cell membrane</keyword>
<keyword evidence="11" id="KW-1185">Reference proteome</keyword>
<evidence type="ECO:0000313" key="11">
    <source>
        <dbReference type="Proteomes" id="UP001152795"/>
    </source>
</evidence>
<dbReference type="GO" id="GO:0034632">
    <property type="term" value="F:retinol transmembrane transporter activity"/>
    <property type="evidence" value="ECO:0007669"/>
    <property type="project" value="InterPro"/>
</dbReference>
<reference evidence="10" key="1">
    <citation type="submission" date="2020-04" db="EMBL/GenBank/DDBJ databases">
        <authorList>
            <person name="Alioto T."/>
            <person name="Alioto T."/>
            <person name="Gomez Garrido J."/>
        </authorList>
    </citation>
    <scope>NUCLEOTIDE SEQUENCE</scope>
    <source>
        <strain evidence="10">A484AB</strain>
    </source>
</reference>
<keyword evidence="7" id="KW-0675">Receptor</keyword>
<keyword evidence="6 9" id="KW-0472">Membrane</keyword>
<evidence type="ECO:0000256" key="7">
    <source>
        <dbReference type="ARBA" id="ARBA00023170"/>
    </source>
</evidence>
<dbReference type="AlphaFoldDB" id="A0A7D9E2N9"/>